<dbReference type="OrthoDB" id="5123270at2"/>
<dbReference type="EMBL" id="BJOC01000013">
    <property type="protein sequence ID" value="GED21977.1"/>
    <property type="molecule type" value="Genomic_DNA"/>
</dbReference>
<evidence type="ECO:0000313" key="2">
    <source>
        <dbReference type="EMBL" id="GED21977.1"/>
    </source>
</evidence>
<name>A0A4Y4EXR2_9GAMM</name>
<proteinExistence type="predicted"/>
<dbReference type="AlphaFoldDB" id="A0A4Y4EXR2"/>
<dbReference type="RefSeq" id="WP_141318285.1">
    <property type="nucleotide sequence ID" value="NZ_BJOC01000013.1"/>
</dbReference>
<evidence type="ECO:0000313" key="3">
    <source>
        <dbReference type="Proteomes" id="UP000319812"/>
    </source>
</evidence>
<dbReference type="Proteomes" id="UP000319812">
    <property type="component" value="Unassembled WGS sequence"/>
</dbReference>
<accession>A0A4Y4EXR2</accession>
<evidence type="ECO:0000256" key="1">
    <source>
        <dbReference type="SAM" id="MobiDB-lite"/>
    </source>
</evidence>
<protein>
    <submittedName>
        <fullName evidence="2">Uncharacterized protein</fullName>
    </submittedName>
</protein>
<organism evidence="2 3">
    <name type="scientific">Halomonas halmophila</name>
    <dbReference type="NCBI Taxonomy" id="252"/>
    <lineage>
        <taxon>Bacteria</taxon>
        <taxon>Pseudomonadati</taxon>
        <taxon>Pseudomonadota</taxon>
        <taxon>Gammaproteobacteria</taxon>
        <taxon>Oceanospirillales</taxon>
        <taxon>Halomonadaceae</taxon>
        <taxon>Halomonas</taxon>
    </lineage>
</organism>
<feature type="region of interest" description="Disordered" evidence="1">
    <location>
        <begin position="159"/>
        <end position="180"/>
    </location>
</feature>
<comment type="caution">
    <text evidence="2">The sequence shown here is derived from an EMBL/GenBank/DDBJ whole genome shotgun (WGS) entry which is preliminary data.</text>
</comment>
<reference evidence="2 3" key="1">
    <citation type="submission" date="2019-06" db="EMBL/GenBank/DDBJ databases">
        <title>Whole genome shotgun sequence of Halomonas halmophila NBRC 15537.</title>
        <authorList>
            <person name="Hosoyama A."/>
            <person name="Uohara A."/>
            <person name="Ohji S."/>
            <person name="Ichikawa N."/>
        </authorList>
    </citation>
    <scope>NUCLEOTIDE SEQUENCE [LARGE SCALE GENOMIC DNA]</scope>
    <source>
        <strain evidence="2 3">NBRC 15537</strain>
    </source>
</reference>
<keyword evidence="3" id="KW-1185">Reference proteome</keyword>
<sequence>MAIRYDSLDERTRDLMAQELDRDSTDGTLYVSPRFTDKGQQQWPELLREAILSHDDAWLASELRSKHLIRDTEQRKKPKGGYTTAKVPVTAPDTLSEGEFNRFYARGTCARAVADGVDEVEVYRGKSVENPRSASEAMIGKRISANALLNDLRTSQGVEPALGLPPGPNSGLTVRLPDGV</sequence>
<gene>
    <name evidence="2" type="ORF">HHA01_09540</name>
</gene>